<sequence>MSRKFPGIPSGDFSSEATIHEPMTSQTKCFRKCYVACFVFSDGVYFVWLVRFYPLPPRPSSSPLFRGHFRTPRAAAHCAFVSFFLRSLFPASTEKLHVTVVYVDIFRSKIRGILAPDSDYFLNMKQLTSCHRKP</sequence>
<protein>
    <submittedName>
        <fullName evidence="2">Uncharacterized protein</fullName>
    </submittedName>
</protein>
<evidence type="ECO:0000313" key="2">
    <source>
        <dbReference type="EMBL" id="KAK6752987.1"/>
    </source>
</evidence>
<evidence type="ECO:0000313" key="3">
    <source>
        <dbReference type="Proteomes" id="UP001303046"/>
    </source>
</evidence>
<keyword evidence="1" id="KW-0812">Transmembrane</keyword>
<dbReference type="Proteomes" id="UP001303046">
    <property type="component" value="Unassembled WGS sequence"/>
</dbReference>
<keyword evidence="1" id="KW-0472">Membrane</keyword>
<evidence type="ECO:0000256" key="1">
    <source>
        <dbReference type="SAM" id="Phobius"/>
    </source>
</evidence>
<reference evidence="2 3" key="1">
    <citation type="submission" date="2023-08" db="EMBL/GenBank/DDBJ databases">
        <title>A Necator americanus chromosomal reference genome.</title>
        <authorList>
            <person name="Ilik V."/>
            <person name="Petrzelkova K.J."/>
            <person name="Pardy F."/>
            <person name="Fuh T."/>
            <person name="Niatou-Singa F.S."/>
            <person name="Gouil Q."/>
            <person name="Baker L."/>
            <person name="Ritchie M.E."/>
            <person name="Jex A.R."/>
            <person name="Gazzola D."/>
            <person name="Li H."/>
            <person name="Toshio Fujiwara R."/>
            <person name="Zhan B."/>
            <person name="Aroian R.V."/>
            <person name="Pafco B."/>
            <person name="Schwarz E.M."/>
        </authorList>
    </citation>
    <scope>NUCLEOTIDE SEQUENCE [LARGE SCALE GENOMIC DNA]</scope>
    <source>
        <strain evidence="2 3">Aroian</strain>
        <tissue evidence="2">Whole animal</tissue>
    </source>
</reference>
<name>A0ABR1DRB9_NECAM</name>
<proteinExistence type="predicted"/>
<accession>A0ABR1DRB9</accession>
<dbReference type="EMBL" id="JAVFWL010000005">
    <property type="protein sequence ID" value="KAK6752987.1"/>
    <property type="molecule type" value="Genomic_DNA"/>
</dbReference>
<feature type="transmembrane region" description="Helical" evidence="1">
    <location>
        <begin position="33"/>
        <end position="53"/>
    </location>
</feature>
<gene>
    <name evidence="2" type="primary">Necator_chrV.g17329</name>
    <name evidence="2" type="ORF">RB195_012540</name>
</gene>
<keyword evidence="3" id="KW-1185">Reference proteome</keyword>
<comment type="caution">
    <text evidence="2">The sequence shown here is derived from an EMBL/GenBank/DDBJ whole genome shotgun (WGS) entry which is preliminary data.</text>
</comment>
<keyword evidence="1" id="KW-1133">Transmembrane helix</keyword>
<organism evidence="2 3">
    <name type="scientific">Necator americanus</name>
    <name type="common">Human hookworm</name>
    <dbReference type="NCBI Taxonomy" id="51031"/>
    <lineage>
        <taxon>Eukaryota</taxon>
        <taxon>Metazoa</taxon>
        <taxon>Ecdysozoa</taxon>
        <taxon>Nematoda</taxon>
        <taxon>Chromadorea</taxon>
        <taxon>Rhabditida</taxon>
        <taxon>Rhabditina</taxon>
        <taxon>Rhabditomorpha</taxon>
        <taxon>Strongyloidea</taxon>
        <taxon>Ancylostomatidae</taxon>
        <taxon>Bunostominae</taxon>
        <taxon>Necator</taxon>
    </lineage>
</organism>